<protein>
    <submittedName>
        <fullName evidence="2">Ser/Thr phosphatase family protein</fullName>
    </submittedName>
</protein>
<dbReference type="GeneID" id="84896694"/>
<evidence type="ECO:0000259" key="1">
    <source>
        <dbReference type="Pfam" id="PF00149"/>
    </source>
</evidence>
<dbReference type="GO" id="GO:0016787">
    <property type="term" value="F:hydrolase activity"/>
    <property type="evidence" value="ECO:0007669"/>
    <property type="project" value="InterPro"/>
</dbReference>
<comment type="caution">
    <text evidence="2">The sequence shown here is derived from an EMBL/GenBank/DDBJ whole genome shotgun (WGS) entry which is preliminary data.</text>
</comment>
<dbReference type="STRING" id="1035195.HMPREF9997_00249"/>
<dbReference type="PATRIC" id="fig|1035195.3.peg.232"/>
<evidence type="ECO:0000313" key="3">
    <source>
        <dbReference type="Proteomes" id="UP000010445"/>
    </source>
</evidence>
<dbReference type="Pfam" id="PF00149">
    <property type="entry name" value="Metallophos"/>
    <property type="match status" value="1"/>
</dbReference>
<reference evidence="2 3" key="1">
    <citation type="submission" date="2012-05" db="EMBL/GenBank/DDBJ databases">
        <authorList>
            <person name="Weinstock G."/>
            <person name="Sodergren E."/>
            <person name="Lobos E.A."/>
            <person name="Fulton L."/>
            <person name="Fulton R."/>
            <person name="Courtney L."/>
            <person name="Fronick C."/>
            <person name="O'Laughlin M."/>
            <person name="Godfrey J."/>
            <person name="Wilson R.M."/>
            <person name="Miner T."/>
            <person name="Farmer C."/>
            <person name="Delehaunty K."/>
            <person name="Cordes M."/>
            <person name="Minx P."/>
            <person name="Tomlinson C."/>
            <person name="Chen J."/>
            <person name="Wollam A."/>
            <person name="Pepin K.H."/>
            <person name="Bhonagiri V."/>
            <person name="Zhang X."/>
            <person name="Suruliraj S."/>
            <person name="Warren W."/>
            <person name="Mitreva M."/>
            <person name="Mardis E.R."/>
            <person name="Wilson R.K."/>
        </authorList>
    </citation>
    <scope>NUCLEOTIDE SEQUENCE [LARGE SCALE GENOMIC DNA]</scope>
    <source>
        <strain evidence="2 3">F0235</strain>
    </source>
</reference>
<gene>
    <name evidence="2" type="ORF">HMPREF9997_00249</name>
</gene>
<dbReference type="RefSeq" id="WP_006061945.1">
    <property type="nucleotide sequence ID" value="NZ_KB290821.1"/>
</dbReference>
<dbReference type="Proteomes" id="UP000010445">
    <property type="component" value="Unassembled WGS sequence"/>
</dbReference>
<dbReference type="SUPFAM" id="SSF56300">
    <property type="entry name" value="Metallo-dependent phosphatases"/>
    <property type="match status" value="1"/>
</dbReference>
<accession>L1MML8</accession>
<dbReference type="InterPro" id="IPR004843">
    <property type="entry name" value="Calcineurin-like_PHP"/>
</dbReference>
<dbReference type="Gene3D" id="3.60.21.10">
    <property type="match status" value="1"/>
</dbReference>
<dbReference type="AlphaFoldDB" id="L1MML8"/>
<dbReference type="InterPro" id="IPR029052">
    <property type="entry name" value="Metallo-depent_PP-like"/>
</dbReference>
<dbReference type="eggNOG" id="COG4186">
    <property type="taxonomic scope" value="Bacteria"/>
</dbReference>
<proteinExistence type="predicted"/>
<sequence>MSTMFDPSDFWITSDLHLGHPLVTHNRGFTETYHHDSTVMAALSELPDNATLVCLGDISVRKDQYALDKLAELKFAKDLSLILTPGNHDKCHPMFGVESQLTWLPQYQAVFDIVVENFQLNHDGLDVLFTHIPRTDDPYRKGALNRWIARDGFDCVVHGHTHSDQLLAPHHVNVSLEATDFHPIHSSELWGYVKQAVKPTRRVRPKR</sequence>
<organism evidence="2 3">
    <name type="scientific">Corynebacterium durum F0235</name>
    <dbReference type="NCBI Taxonomy" id="1035195"/>
    <lineage>
        <taxon>Bacteria</taxon>
        <taxon>Bacillati</taxon>
        <taxon>Actinomycetota</taxon>
        <taxon>Actinomycetes</taxon>
        <taxon>Mycobacteriales</taxon>
        <taxon>Corynebacteriaceae</taxon>
        <taxon>Corynebacterium</taxon>
    </lineage>
</organism>
<dbReference type="EMBL" id="AMEM01000006">
    <property type="protein sequence ID" value="EKX92204.1"/>
    <property type="molecule type" value="Genomic_DNA"/>
</dbReference>
<feature type="domain" description="Calcineurin-like phosphoesterase" evidence="1">
    <location>
        <begin position="10"/>
        <end position="163"/>
    </location>
</feature>
<dbReference type="HOGENOM" id="CLU_092313_2_0_11"/>
<name>L1MML8_9CORY</name>
<evidence type="ECO:0000313" key="2">
    <source>
        <dbReference type="EMBL" id="EKX92204.1"/>
    </source>
</evidence>
<keyword evidence="3" id="KW-1185">Reference proteome</keyword>